<organism evidence="9 10">
    <name type="scientific">Hyalella azteca</name>
    <name type="common">Amphipod</name>
    <dbReference type="NCBI Taxonomy" id="294128"/>
    <lineage>
        <taxon>Eukaryota</taxon>
        <taxon>Metazoa</taxon>
        <taxon>Ecdysozoa</taxon>
        <taxon>Arthropoda</taxon>
        <taxon>Crustacea</taxon>
        <taxon>Multicrustacea</taxon>
        <taxon>Malacostraca</taxon>
        <taxon>Eumalacostraca</taxon>
        <taxon>Peracarida</taxon>
        <taxon>Amphipoda</taxon>
        <taxon>Senticaudata</taxon>
        <taxon>Talitrida</taxon>
        <taxon>Talitroidea</taxon>
        <taxon>Hyalellidae</taxon>
        <taxon>Hyalella</taxon>
    </lineage>
</organism>
<dbReference type="OMA" id="NQDDCEF"/>
<proteinExistence type="inferred from homology"/>
<evidence type="ECO:0000256" key="6">
    <source>
        <dbReference type="ARBA" id="ARBA00023242"/>
    </source>
</evidence>
<dbReference type="GO" id="GO:0005634">
    <property type="term" value="C:nucleus"/>
    <property type="evidence" value="ECO:0007669"/>
    <property type="project" value="TreeGrafter"/>
</dbReference>
<evidence type="ECO:0000259" key="8">
    <source>
        <dbReference type="PROSITE" id="PS51366"/>
    </source>
</evidence>
<dbReference type="SMART" id="SM00544">
    <property type="entry name" value="MA3"/>
    <property type="match status" value="2"/>
</dbReference>
<evidence type="ECO:0000256" key="1">
    <source>
        <dbReference type="ARBA" id="ARBA00004496"/>
    </source>
</evidence>
<evidence type="ECO:0000256" key="2">
    <source>
        <dbReference type="ARBA" id="ARBA00005497"/>
    </source>
</evidence>
<reference evidence="10" key="1">
    <citation type="submission" date="2025-08" db="UniProtKB">
        <authorList>
            <consortium name="RefSeq"/>
        </authorList>
    </citation>
    <scope>IDENTIFICATION</scope>
    <source>
        <tissue evidence="10">Whole organism</tissue>
    </source>
</reference>
<dbReference type="PANTHER" id="PTHR12626">
    <property type="entry name" value="PROGRAMMED CELL DEATH 4"/>
    <property type="match status" value="1"/>
</dbReference>
<feature type="domain" description="MI" evidence="8">
    <location>
        <begin position="347"/>
        <end position="470"/>
    </location>
</feature>
<evidence type="ECO:0000256" key="4">
    <source>
        <dbReference type="ARBA" id="ARBA00022490"/>
    </source>
</evidence>
<dbReference type="InterPro" id="IPR039778">
    <property type="entry name" value="PDCD4"/>
</dbReference>
<dbReference type="InterPro" id="IPR003891">
    <property type="entry name" value="Initiation_fac_eIF4g_MI"/>
</dbReference>
<gene>
    <name evidence="10" type="primary">LOC108664584</name>
</gene>
<name>A0A8B7MYN5_HYAAZ</name>
<dbReference type="GO" id="GO:0045892">
    <property type="term" value="P:negative regulation of DNA-templated transcription"/>
    <property type="evidence" value="ECO:0007669"/>
    <property type="project" value="InterPro"/>
</dbReference>
<evidence type="ECO:0000256" key="3">
    <source>
        <dbReference type="ARBA" id="ARBA00014414"/>
    </source>
</evidence>
<dbReference type="Pfam" id="PF02847">
    <property type="entry name" value="MA3"/>
    <property type="match status" value="2"/>
</dbReference>
<evidence type="ECO:0000256" key="5">
    <source>
        <dbReference type="ARBA" id="ARBA00022737"/>
    </source>
</evidence>
<evidence type="ECO:0000313" key="10">
    <source>
        <dbReference type="RefSeq" id="XP_018006692.1"/>
    </source>
</evidence>
<dbReference type="RefSeq" id="XP_018006692.1">
    <property type="nucleotide sequence ID" value="XM_018151203.2"/>
</dbReference>
<dbReference type="OrthoDB" id="414546at2759"/>
<dbReference type="FunFam" id="1.25.40.180:FF:000008">
    <property type="entry name" value="Programmed cell death protein 4"/>
    <property type="match status" value="1"/>
</dbReference>
<feature type="domain" description="MI" evidence="8">
    <location>
        <begin position="183"/>
        <end position="305"/>
    </location>
</feature>
<dbReference type="AlphaFoldDB" id="A0A8B7MYN5"/>
<dbReference type="Gene3D" id="1.25.40.180">
    <property type="match status" value="2"/>
</dbReference>
<accession>A0A8B7MYN5</accession>
<keyword evidence="4" id="KW-0963">Cytoplasm</keyword>
<dbReference type="FunFam" id="1.25.40.180:FF:000009">
    <property type="entry name" value="programmed cell death protein 4"/>
    <property type="match status" value="1"/>
</dbReference>
<keyword evidence="5" id="KW-0677">Repeat</keyword>
<protein>
    <recommendedName>
        <fullName evidence="3">Programmed cell death protein 4</fullName>
    </recommendedName>
</protein>
<evidence type="ECO:0000256" key="7">
    <source>
        <dbReference type="SAM" id="MobiDB-lite"/>
    </source>
</evidence>
<sequence length="490" mass="53998">MAEVGFRFQGEMNGTTSVGDKEFDEFLGNATANGSPTESKENVGESNGTNGVIANGETGAFPNDRIKWKAKRPSKFALSRTNSDSSVGGPGRALKNSRRSRNGFSRGLPKKGGAGGKGTWGKLGSEVLEEDFDTGALDPNDPNYDDLNPDNGDVKMKVTQLIEAPLKNGQPSGTQAKVVPDEEICKLIYSAIKEYYDHGDTEEAYFTLEELPWTPEQRHLLVVTAVEAAIDHKPSHREMTSVLIADLYHHTLMEEHYAKGYDLLLKNVDDLALDAPAAPTILANFIARSIADDCIPPKFLTQYIGQIESDHGAVCLNRAQSLLSMRHGLVRLDAVWGVGGGTRPVKHLVKKMVLLLKEYLSSCDIEEAQRCLVELEVPHFHHELVYEAIVMALENLDDRSLVLMTKLLAALQASVVVTSNQMKEGFYRVYEDLPQICLDVPTAHSVLEKFVKKCLAEKIIDDAVARKMPIRARKRFVSEGDGGRIKDDAY</sequence>
<evidence type="ECO:0000313" key="9">
    <source>
        <dbReference type="Proteomes" id="UP000694843"/>
    </source>
</evidence>
<dbReference type="PROSITE" id="PS51366">
    <property type="entry name" value="MI"/>
    <property type="match status" value="2"/>
</dbReference>
<comment type="similarity">
    <text evidence="2">Belongs to the PDCD4 family.</text>
</comment>
<feature type="region of interest" description="Disordered" evidence="7">
    <location>
        <begin position="1"/>
        <end position="122"/>
    </location>
</feature>
<keyword evidence="6" id="KW-0539">Nucleus</keyword>
<feature type="compositionally biased region" description="Gly residues" evidence="7">
    <location>
        <begin position="110"/>
        <end position="121"/>
    </location>
</feature>
<dbReference type="InterPro" id="IPR016024">
    <property type="entry name" value="ARM-type_fold"/>
</dbReference>
<dbReference type="Proteomes" id="UP000694843">
    <property type="component" value="Unplaced"/>
</dbReference>
<dbReference type="SUPFAM" id="SSF48371">
    <property type="entry name" value="ARM repeat"/>
    <property type="match status" value="2"/>
</dbReference>
<dbReference type="CTD" id="27250"/>
<comment type="subcellular location">
    <subcellularLocation>
        <location evidence="1">Cytoplasm</location>
    </subcellularLocation>
</comment>
<dbReference type="GeneID" id="108664584"/>
<keyword evidence="9" id="KW-1185">Reference proteome</keyword>
<dbReference type="PANTHER" id="PTHR12626:SF0">
    <property type="entry name" value="PROGRAMMED CELL DEATH PROTEIN 4"/>
    <property type="match status" value="1"/>
</dbReference>
<dbReference type="KEGG" id="hazt:108664584"/>
<dbReference type="GO" id="GO:0005829">
    <property type="term" value="C:cytosol"/>
    <property type="evidence" value="ECO:0007669"/>
    <property type="project" value="TreeGrafter"/>
</dbReference>